<keyword evidence="5" id="KW-0677">Repeat</keyword>
<comment type="similarity">
    <text evidence="2">Belongs to the WD repeat SWD2 family.</text>
</comment>
<dbReference type="InterPro" id="IPR015943">
    <property type="entry name" value="WD40/YVTN_repeat-like_dom_sf"/>
</dbReference>
<dbReference type="SUPFAM" id="SSF50978">
    <property type="entry name" value="WD40 repeat-like"/>
    <property type="match status" value="1"/>
</dbReference>
<dbReference type="PANTHER" id="PTHR19861">
    <property type="entry name" value="WD40 REPEAT PROTEIN SWD2"/>
    <property type="match status" value="1"/>
</dbReference>
<keyword evidence="3" id="KW-0806">Transcription termination</keyword>
<dbReference type="InterPro" id="IPR001680">
    <property type="entry name" value="WD40_rpt"/>
</dbReference>
<dbReference type="Proteomes" id="UP000812966">
    <property type="component" value="Unassembled WGS sequence"/>
</dbReference>
<dbReference type="Pfam" id="PF00400">
    <property type="entry name" value="WD40"/>
    <property type="match status" value="2"/>
</dbReference>
<evidence type="ECO:0000256" key="7">
    <source>
        <dbReference type="PROSITE-ProRule" id="PRU00221"/>
    </source>
</evidence>
<dbReference type="InterPro" id="IPR037867">
    <property type="entry name" value="Swd2/WDR82"/>
</dbReference>
<evidence type="ECO:0000256" key="1">
    <source>
        <dbReference type="ARBA" id="ARBA00004123"/>
    </source>
</evidence>
<sequence length="409" mass="44770">MAAPVASGSQAPNREDEHKQILNPDILKDFLPSRVFPDVASEKDSGMVAGGKKQIISLCFEDTGRTCVTAGEDEMITYWDVLGGKKVKGYPSAKYGVDHLTPTHQKGHLLHSSTKGDEDDVRLFVADRGSYLKYYKGHTKRVGSISMNPAQNTFLTGSHDGTVILWDQRADKAQGMLNQMEGPCLVDWDPTGIVFAVAMPDIHYVCLYSNNQLDKAPFESGTINDPELDKISVPRRNPYITSIKFSNNGKYLLVGTSGVFHYVMDSYDLSVLARLEGHEGLERDKRGNMSIKSGKGLSGAEVCWTPDSCFVMSGSWDGRICMWDLTPPPGEARIPKPVPLMPHMLPAIPTITPISSLNEEKSGGPCRALAFNPKYMVFASAGEAMAFWLPAKKGAGDDDGDQMDIKMEA</sequence>
<evidence type="ECO:0000256" key="6">
    <source>
        <dbReference type="ARBA" id="ARBA00023242"/>
    </source>
</evidence>
<dbReference type="SMART" id="SM00320">
    <property type="entry name" value="WD40"/>
    <property type="match status" value="5"/>
</dbReference>
<dbReference type="PRINTS" id="PR00320">
    <property type="entry name" value="GPROTEINBRPT"/>
</dbReference>
<dbReference type="PROSITE" id="PS00678">
    <property type="entry name" value="WD_REPEATS_1"/>
    <property type="match status" value="1"/>
</dbReference>
<proteinExistence type="inferred from homology"/>
<dbReference type="GO" id="GO:0048188">
    <property type="term" value="C:Set1C/COMPASS complex"/>
    <property type="evidence" value="ECO:0007669"/>
    <property type="project" value="TreeGrafter"/>
</dbReference>
<evidence type="ECO:0000313" key="8">
    <source>
        <dbReference type="EMBL" id="KAG7580133.1"/>
    </source>
</evidence>
<keyword evidence="9" id="KW-1185">Reference proteome</keyword>
<evidence type="ECO:0000256" key="2">
    <source>
        <dbReference type="ARBA" id="ARBA00005616"/>
    </source>
</evidence>
<feature type="repeat" description="WD" evidence="7">
    <location>
        <begin position="48"/>
        <end position="89"/>
    </location>
</feature>
<name>A0A8K0JS91_9TREE</name>
<dbReference type="GO" id="GO:0003682">
    <property type="term" value="F:chromatin binding"/>
    <property type="evidence" value="ECO:0007669"/>
    <property type="project" value="TreeGrafter"/>
</dbReference>
<dbReference type="PROSITE" id="PS50082">
    <property type="entry name" value="WD_REPEATS_2"/>
    <property type="match status" value="3"/>
</dbReference>
<evidence type="ECO:0000256" key="4">
    <source>
        <dbReference type="ARBA" id="ARBA00022574"/>
    </source>
</evidence>
<comment type="caution">
    <text evidence="8">The sequence shown here is derived from an EMBL/GenBank/DDBJ whole genome shotgun (WGS) entry which is preliminary data.</text>
</comment>
<accession>A0A8K0JS91</accession>
<keyword evidence="3" id="KW-0804">Transcription</keyword>
<dbReference type="InterPro" id="IPR036322">
    <property type="entry name" value="WD40_repeat_dom_sf"/>
</dbReference>
<dbReference type="Gene3D" id="2.130.10.10">
    <property type="entry name" value="YVTN repeat-like/Quinoprotein amine dehydrogenase"/>
    <property type="match status" value="2"/>
</dbReference>
<dbReference type="EMBL" id="JABELV010000001">
    <property type="protein sequence ID" value="KAG7580133.1"/>
    <property type="molecule type" value="Genomic_DNA"/>
</dbReference>
<evidence type="ECO:0008006" key="10">
    <source>
        <dbReference type="Google" id="ProtNLM"/>
    </source>
</evidence>
<reference evidence="8" key="1">
    <citation type="submission" date="2020-04" db="EMBL/GenBank/DDBJ databases">
        <title>Analysis of mating type loci in Filobasidium floriforme.</title>
        <authorList>
            <person name="Nowrousian M."/>
        </authorList>
    </citation>
    <scope>NUCLEOTIDE SEQUENCE</scope>
    <source>
        <strain evidence="8">CBS 6242</strain>
    </source>
</reference>
<dbReference type="InterPro" id="IPR019775">
    <property type="entry name" value="WD40_repeat_CS"/>
</dbReference>
<dbReference type="PANTHER" id="PTHR19861:SF0">
    <property type="entry name" value="WD REPEAT-CONTAINING PROTEIN 82"/>
    <property type="match status" value="1"/>
</dbReference>
<dbReference type="InterPro" id="IPR020472">
    <property type="entry name" value="WD40_PAC1"/>
</dbReference>
<keyword evidence="6" id="KW-0539">Nucleus</keyword>
<dbReference type="AlphaFoldDB" id="A0A8K0JS91"/>
<evidence type="ECO:0000313" key="9">
    <source>
        <dbReference type="Proteomes" id="UP000812966"/>
    </source>
</evidence>
<evidence type="ECO:0000256" key="5">
    <source>
        <dbReference type="ARBA" id="ARBA00022737"/>
    </source>
</evidence>
<keyword evidence="4 7" id="KW-0853">WD repeat</keyword>
<gene>
    <name evidence="8" type="ORF">FFLO_00104</name>
</gene>
<comment type="subcellular location">
    <subcellularLocation>
        <location evidence="1">Nucleus</location>
    </subcellularLocation>
</comment>
<dbReference type="PROSITE" id="PS50294">
    <property type="entry name" value="WD_REPEATS_REGION"/>
    <property type="match status" value="1"/>
</dbReference>
<dbReference type="GO" id="GO:0006353">
    <property type="term" value="P:DNA-templated transcription termination"/>
    <property type="evidence" value="ECO:0007669"/>
    <property type="project" value="UniProtKB-KW"/>
</dbReference>
<protein>
    <recommendedName>
        <fullName evidence="10">WD40 repeat-like protein</fullName>
    </recommendedName>
</protein>
<feature type="repeat" description="WD" evidence="7">
    <location>
        <begin position="135"/>
        <end position="167"/>
    </location>
</feature>
<keyword evidence="3" id="KW-0805">Transcription regulation</keyword>
<organism evidence="8 9">
    <name type="scientific">Filobasidium floriforme</name>
    <dbReference type="NCBI Taxonomy" id="5210"/>
    <lineage>
        <taxon>Eukaryota</taxon>
        <taxon>Fungi</taxon>
        <taxon>Dikarya</taxon>
        <taxon>Basidiomycota</taxon>
        <taxon>Agaricomycotina</taxon>
        <taxon>Tremellomycetes</taxon>
        <taxon>Filobasidiales</taxon>
        <taxon>Filobasidiaceae</taxon>
        <taxon>Filobasidium</taxon>
    </lineage>
</organism>
<evidence type="ECO:0000256" key="3">
    <source>
        <dbReference type="ARBA" id="ARBA00022472"/>
    </source>
</evidence>
<feature type="repeat" description="WD" evidence="7">
    <location>
        <begin position="302"/>
        <end position="325"/>
    </location>
</feature>